<feature type="region of interest" description="Disordered" evidence="1">
    <location>
        <begin position="448"/>
        <end position="554"/>
    </location>
</feature>
<feature type="compositionally biased region" description="Acidic residues" evidence="1">
    <location>
        <begin position="533"/>
        <end position="549"/>
    </location>
</feature>
<dbReference type="RefSeq" id="WP_159229457.1">
    <property type="nucleotide sequence ID" value="NZ_CACSIP010000006.1"/>
</dbReference>
<keyword evidence="2" id="KW-1133">Transmembrane helix</keyword>
<feature type="region of interest" description="Disordered" evidence="1">
    <location>
        <begin position="113"/>
        <end position="137"/>
    </location>
</feature>
<keyword evidence="5" id="KW-1185">Reference proteome</keyword>
<evidence type="ECO:0000256" key="1">
    <source>
        <dbReference type="SAM" id="MobiDB-lite"/>
    </source>
</evidence>
<feature type="transmembrane region" description="Helical" evidence="2">
    <location>
        <begin position="421"/>
        <end position="442"/>
    </location>
</feature>
<name>A0A5S9P5M6_MYCVN</name>
<sequence>MIRQPMLRIRVVGRATIGLLGVATALLMAPVALAQPEIEASDAITAAWQANGGDTGPLGPKSGDVYPAGEGFAQNFASGKMFFTPDTGAHFMQGAILEKYESLGGPTDSDLGFPEIDEGPGRAPGSRNSTFSAPDNPVIFWTPETGARVVRGAVNAAWDQLGGSSGVLGVPAEDATYDGSVVTQRFTGGEISYDSRAKTFTTVPPELADQLTDLDIPDDPVSAINAARRAAGGPLGPLGAAEGEPYPIGADGFGQDFVNGKIFYSPATGANVMTGQVLAKYESVGGPEGDLGFPVTSEVDGGVAPASRMSTFAAEDEPVIFWTPDHGAVIVRGPMKAAWGELGGATGELGAPVADQTQNGQVITQRFSQGAVSWNTETRSFSTEPPGLASQLTDISVSQQQAPLAPPQAADTGEATFRWTWWWLLAVVPLLLLAGLVAVAVVRKRRRGGDDDDIFGPAPGSVSADDEDFGPGQASGGYQDEGGREDTLFGDRYAREGLGSLSSGVPAPPTPSDDFPSGPLSFWGAPVGSPSDAEGEAVQEDVGQEDPDSVDTAPTRVPDVAEVALDTTPHDEPPVVSDREPLVAFDHDPLTDTGRHARIEFDEPAPSATALHLPLDDPNEIPEGYPIKADTGSGLYWVPGGADYDEAPAEIWFASEEMARTNGFVRGD</sequence>
<organism evidence="4 5">
    <name type="scientific">Mycolicibacterium vanbaalenii</name>
    <name type="common">Mycobacterium vanbaalenii</name>
    <dbReference type="NCBI Taxonomy" id="110539"/>
    <lineage>
        <taxon>Bacteria</taxon>
        <taxon>Bacillati</taxon>
        <taxon>Actinomycetota</taxon>
        <taxon>Actinomycetes</taxon>
        <taxon>Mycobacteriales</taxon>
        <taxon>Mycobacteriaceae</taxon>
        <taxon>Mycolicibacterium</taxon>
    </lineage>
</organism>
<dbReference type="Proteomes" id="UP000430146">
    <property type="component" value="Unassembled WGS sequence"/>
</dbReference>
<reference evidence="4 5" key="1">
    <citation type="submission" date="2019-11" db="EMBL/GenBank/DDBJ databases">
        <authorList>
            <person name="Holert J."/>
        </authorList>
    </citation>
    <scope>NUCLEOTIDE SEQUENCE [LARGE SCALE GENOMIC DNA]</scope>
    <source>
        <strain evidence="4">BC8_1</strain>
    </source>
</reference>
<evidence type="ECO:0000256" key="3">
    <source>
        <dbReference type="SAM" id="SignalP"/>
    </source>
</evidence>
<dbReference type="AlphaFoldDB" id="A0A5S9P5M6"/>
<feature type="chain" id="PRO_5024875117" description="LGFP repeat protein" evidence="3">
    <location>
        <begin position="35"/>
        <end position="668"/>
    </location>
</feature>
<protein>
    <recommendedName>
        <fullName evidence="6">LGFP repeat protein</fullName>
    </recommendedName>
</protein>
<gene>
    <name evidence="4" type="ORF">AELLOGFF_03121</name>
</gene>
<dbReference type="InterPro" id="IPR013207">
    <property type="entry name" value="LGFP"/>
</dbReference>
<keyword evidence="3" id="KW-0732">Signal</keyword>
<proteinExistence type="predicted"/>
<keyword evidence="2" id="KW-0812">Transmembrane</keyword>
<dbReference type="OrthoDB" id="4379975at2"/>
<evidence type="ECO:0000313" key="4">
    <source>
        <dbReference type="EMBL" id="CAA0098491.1"/>
    </source>
</evidence>
<feature type="signal peptide" evidence="3">
    <location>
        <begin position="1"/>
        <end position="34"/>
    </location>
</feature>
<dbReference type="Pfam" id="PF08310">
    <property type="entry name" value="LGFP"/>
    <property type="match status" value="4"/>
</dbReference>
<accession>A0A5S9P5M6</accession>
<keyword evidence="2" id="KW-0472">Membrane</keyword>
<evidence type="ECO:0008006" key="6">
    <source>
        <dbReference type="Google" id="ProtNLM"/>
    </source>
</evidence>
<dbReference type="EMBL" id="CACSIP010000006">
    <property type="protein sequence ID" value="CAA0098491.1"/>
    <property type="molecule type" value="Genomic_DNA"/>
</dbReference>
<evidence type="ECO:0000313" key="5">
    <source>
        <dbReference type="Proteomes" id="UP000430146"/>
    </source>
</evidence>
<evidence type="ECO:0000256" key="2">
    <source>
        <dbReference type="SAM" id="Phobius"/>
    </source>
</evidence>
<feature type="compositionally biased region" description="Basic and acidic residues" evidence="1">
    <location>
        <begin position="481"/>
        <end position="495"/>
    </location>
</feature>